<dbReference type="InterPro" id="IPR000421">
    <property type="entry name" value="FA58C"/>
</dbReference>
<dbReference type="STRING" id="180332.GCA_000797495_01228"/>
<sequence precursor="true">MGKKSKRKLATKALAVAVAVSMLPGSAMTAFANTGTGTEPGALAIGHPTFKNTESLADVYDLGGVTYDSKEMMKALYQQDLDNGGDSFYMDRILARYGVANGNAGNNGNDDGNTFMTRGRALYMYTSNPGIIGFGGKTSYGCSSSGSSLGGDMYAINFSDDTGALSTKEVTSKRVNYPSNWVSQYQVGSLTADVEKFISNENVAVTTVKLTNTEGADKTIVVNVNSNFVSSRDEVTVGGETQQELTGSMNSTADLTKITTRLSGNGFEYAEGSNKSMVKTVTIPAGQTVEVKVVMAFTTEELPQSTADYVRFLELDGTSALKAQKAEYNEYWAENLPYIDVPNKAVQKAIDYRWWLERFNTMDANIPGYDFQYPVTVEGVLGYNNAIALTQPMHLQDTKWLRNAYLPLGQLLSVGNSSQSSAFLDNPGNRSNWNNHYGQYIADAGLEAFNVIGGGAELAENLAYYFEHDAKGQLDHYGNHTSATTPENYLIDYQNNYMTGNDADTISMHVKGIGNWKTHGENAYVYAAAQSASDLYGMLGNIEKSEEMKTLADNIQSDILEYLWCDQCQKFETRAVNPTGSFVSHNPDKPNLVELTESNNYNYFSVGAVPTDEASIAKYKEALKTFTNGEDFPIFPYYTANQVHNKQLPGSNNFSNINFTVQARAYEAALRTYDVEQEYVTDDMLALMVEWCAWNMYPNGGDIRYPNNNEFFNIDDKTLETYYRSWIYHNILGNYTYLFIEDMAGVQPRSDEKLELDPIDFSYDHFMVNNIRYHGKDITISWDKPDGNKYYGDNVPEGFAVWIDGESAFVLNDLVHVVYDAKTGELEFPENEKTTVLSKASVSEIPAAMDVAITDRNAVELLKKSGINGLTNEAEGAAVTASYTPAKARAATWAEKHRADGSDATSKAVNETAPDPQAVTDGMTVNMPFWGNDQSTNAADSLVIDLGGQKNIDMMDIYFYNDRQSGGYAEPTKYTLEYWDGSAWKHAENQNRTPAIPRANYNEDKFKEITTDKVRVTVTNQPGRYTAVTEVQLFKEGGDRPAVENQAPDVTVKVNTEKLENMKASLTAQCTDDGLPYDKTLTYKWEVTEKPSDTASAYLSDEKALNTSLIGSEEGAYKVRFTADDGEIQTVKELSVEIKKADTQADIDVAPSAAASSDYTASWEKLDGINNTAFEPTKSAGGTGKGWGNWGVSGGAGSNHWVQYTWKEAVNIYKNDIYWYDDNGGTRVPSSIQIQYRNDAGEWVDANVITDFQDANKKNKYNTIDMIPVTTTALRMNMKLSAAGTGIYRWKVYSTPVEEILPVFKGTKTGTIPEMPKDIIAKTSYSELRSVKVLWDAITQDQVAADGQFTINGVNEETGKFVTATITARSDMDKATITTVDDTTVNTLAGNLPYMPQTVMVLYNNGVKDNVSVKVTWPEITADQVAAEGTFTIEGVVEGTTTKAKMTVNVRGMSVDTSKLSEELIKAKDYAAKDYTAKSFKKLTDAITAAEELLKDSNVTQAQINKALDDLNTAVSGLVGLKTELQKTLQEAKTFDPAKYTEESYAVLSKAITDAEEILKSEDAVEADVNKAVEALKAAMGQLDKIENAELVLHYSFDKQDDLTQIKDNSASNYTVAVPKLEDIDFVKGKSGDALKFDGEDTSFEIPAGANLASRDITISYWFKRTGELSGNNSLLWAKDESAYNGKGFYTNYPVGDEYSSFFVMDGFNGIYVAQNPNDFLPLNEWTHIAVTWDSDSKTGKIYKNGQEQEVTVLGDPQTITGSETAVNRVGKNGYSNDSQYPNNLELDDLRIYNGAVNSEKINELYTEYDNNVDKTVLQTALETAEAYIPDGYTAESYAVLEAAIAEARKVFEDENADQDAVDEQIGKLEEAIAQLESILADLTQLQSLYNAISQMDMSIYTEESADVLKNALENAGAVIQKENATKVEAAEAESGLLVALAGLEKKAEEPKPVIDKSLAKALYSAYKDLDLSGYTQESAAAFTQALGSLQTVIGKENAAQEEVDNTIANLLSAATALAVMPEDPEEPEVEVDFSVLSVLYNAYTGIDTAKYTKESTDAFLAALQGAQDVLNNPDADQAAVDQAASALAKAAAELTEEPVKPEEPTVTTDTTTLKVLYNAYVGLDTGKYTDSSAKALKDAVAAAAAVLNNANATQDQIDLAASKLMSAATALEMKPAETPKPVVPALKKGQILTYKGLRYKVTNPTAGKATVMVVGASSKSVKKVTVPSTVTLKGVKCKVTKIGQKSFKNYKKLQQITIGANVTAIGQQAFYGDSKLTNITVKSKVLKNAYSNCLKNISSKAVIRVPKSKVKTYKKVFKNRGQKSSVVIK</sequence>
<dbReference type="InterPro" id="IPR008928">
    <property type="entry name" value="6-hairpin_glycosidase_sf"/>
</dbReference>
<dbReference type="SUPFAM" id="SSF48208">
    <property type="entry name" value="Six-hairpin glycosidases"/>
    <property type="match status" value="1"/>
</dbReference>
<accession>A0A4U8QBF2</accession>
<evidence type="ECO:0000256" key="3">
    <source>
        <dbReference type="SAM" id="MobiDB-lite"/>
    </source>
</evidence>
<dbReference type="Pfam" id="PF13385">
    <property type="entry name" value="Laminin_G_3"/>
    <property type="match status" value="1"/>
</dbReference>
<feature type="domain" description="F5/8 type C" evidence="5">
    <location>
        <begin position="1142"/>
        <end position="1295"/>
    </location>
</feature>
<keyword evidence="6" id="KW-0378">Hydrolase</keyword>
<evidence type="ECO:0000256" key="1">
    <source>
        <dbReference type="ARBA" id="ARBA00023295"/>
    </source>
</evidence>
<dbReference type="InterPro" id="IPR013320">
    <property type="entry name" value="ConA-like_dom_sf"/>
</dbReference>
<keyword evidence="1 6" id="KW-0326">Glycosidase</keyword>
<dbReference type="PROSITE" id="PS50022">
    <property type="entry name" value="FA58C_3"/>
    <property type="match status" value="1"/>
</dbReference>
<dbReference type="Proteomes" id="UP000306509">
    <property type="component" value="Unassembled WGS sequence"/>
</dbReference>
<protein>
    <submittedName>
        <fullName evidence="6">Hyaluronoglucosaminidase</fullName>
        <ecNumber evidence="6">3.2.1.35</ecNumber>
    </submittedName>
</protein>
<dbReference type="Pfam" id="PF07532">
    <property type="entry name" value="Big_4"/>
    <property type="match status" value="1"/>
</dbReference>
<keyword evidence="2" id="KW-0175">Coiled coil</keyword>
<dbReference type="Gene3D" id="1.20.1270.70">
    <property type="entry name" value="Designed single chain three-helix bundle"/>
    <property type="match status" value="3"/>
</dbReference>
<dbReference type="Gene3D" id="1.50.10.10">
    <property type="match status" value="1"/>
</dbReference>
<dbReference type="GO" id="GO:0005975">
    <property type="term" value="P:carbohydrate metabolic process"/>
    <property type="evidence" value="ECO:0007669"/>
    <property type="project" value="InterPro"/>
</dbReference>
<dbReference type="Gene3D" id="3.80.10.10">
    <property type="entry name" value="Ribonuclease Inhibitor"/>
    <property type="match status" value="1"/>
</dbReference>
<dbReference type="Pfam" id="PF00754">
    <property type="entry name" value="F5_F8_type_C"/>
    <property type="match status" value="1"/>
</dbReference>
<dbReference type="EMBL" id="QGQD01000017">
    <property type="protein sequence ID" value="TLD02395.1"/>
    <property type="molecule type" value="Genomic_DNA"/>
</dbReference>
<evidence type="ECO:0000256" key="4">
    <source>
        <dbReference type="SAM" id="SignalP"/>
    </source>
</evidence>
<dbReference type="Gene3D" id="2.60.120.200">
    <property type="match status" value="1"/>
</dbReference>
<organism evidence="6 7">
    <name type="scientific">Robinsoniella peoriensis</name>
    <dbReference type="NCBI Taxonomy" id="180332"/>
    <lineage>
        <taxon>Bacteria</taxon>
        <taxon>Bacillati</taxon>
        <taxon>Bacillota</taxon>
        <taxon>Clostridia</taxon>
        <taxon>Lachnospirales</taxon>
        <taxon>Lachnospiraceae</taxon>
        <taxon>Robinsoniella</taxon>
    </lineage>
</organism>
<dbReference type="RefSeq" id="WP_138001822.1">
    <property type="nucleotide sequence ID" value="NZ_QGQD01000017.1"/>
</dbReference>
<dbReference type="Pfam" id="PF07554">
    <property type="entry name" value="FIVAR"/>
    <property type="match status" value="6"/>
</dbReference>
<dbReference type="Pfam" id="PF13306">
    <property type="entry name" value="LRR_5"/>
    <property type="match status" value="1"/>
</dbReference>
<keyword evidence="7" id="KW-1185">Reference proteome</keyword>
<keyword evidence="4" id="KW-0732">Signal</keyword>
<evidence type="ECO:0000256" key="2">
    <source>
        <dbReference type="SAM" id="Coils"/>
    </source>
</evidence>
<dbReference type="InterPro" id="IPR012341">
    <property type="entry name" value="6hp_glycosidase-like_sf"/>
</dbReference>
<feature type="coiled-coil region" evidence="2">
    <location>
        <begin position="1859"/>
        <end position="1889"/>
    </location>
</feature>
<comment type="caution">
    <text evidence="6">The sequence shown here is derived from an EMBL/GenBank/DDBJ whole genome shotgun (WGS) entry which is preliminary data.</text>
</comment>
<dbReference type="EC" id="3.2.1.35" evidence="6"/>
<dbReference type="InterPro" id="IPR026906">
    <property type="entry name" value="LRR_5"/>
</dbReference>
<dbReference type="InterPro" id="IPR032675">
    <property type="entry name" value="LRR_dom_sf"/>
</dbReference>
<dbReference type="Gene3D" id="1.20.1270.90">
    <property type="entry name" value="AF1782-like"/>
    <property type="match status" value="4"/>
</dbReference>
<dbReference type="SUPFAM" id="SSF49899">
    <property type="entry name" value="Concanavalin A-like lectins/glucanases"/>
    <property type="match status" value="1"/>
</dbReference>
<dbReference type="InterPro" id="IPR008979">
    <property type="entry name" value="Galactose-bd-like_sf"/>
</dbReference>
<gene>
    <name evidence="6" type="primary">nagH_1</name>
    <name evidence="6" type="ORF">DSM106044_00777</name>
</gene>
<dbReference type="SUPFAM" id="SSF49785">
    <property type="entry name" value="Galactose-binding domain-like"/>
    <property type="match status" value="2"/>
</dbReference>
<proteinExistence type="predicted"/>
<dbReference type="GO" id="GO:0004415">
    <property type="term" value="F:hyalurononglucosaminidase activity"/>
    <property type="evidence" value="ECO:0007669"/>
    <property type="project" value="UniProtKB-EC"/>
</dbReference>
<feature type="signal peptide" evidence="4">
    <location>
        <begin position="1"/>
        <end position="32"/>
    </location>
</feature>
<evidence type="ECO:0000259" key="5">
    <source>
        <dbReference type="PROSITE" id="PS50022"/>
    </source>
</evidence>
<name>A0A4U8QBF2_9FIRM</name>
<evidence type="ECO:0000313" key="7">
    <source>
        <dbReference type="Proteomes" id="UP000306509"/>
    </source>
</evidence>
<dbReference type="Gene3D" id="2.60.120.260">
    <property type="entry name" value="Galactose-binding domain-like"/>
    <property type="match status" value="2"/>
</dbReference>
<feature type="chain" id="PRO_5020669249" evidence="4">
    <location>
        <begin position="33"/>
        <end position="2330"/>
    </location>
</feature>
<feature type="region of interest" description="Disordered" evidence="3">
    <location>
        <begin position="899"/>
        <end position="920"/>
    </location>
</feature>
<dbReference type="InterPro" id="IPR011081">
    <property type="entry name" value="Big_4"/>
</dbReference>
<reference evidence="6 7" key="1">
    <citation type="journal article" date="2019" name="Anaerobe">
        <title>Detection of Robinsoniella peoriensis in multiple bone samples of a trauma patient.</title>
        <authorList>
            <person name="Schrottner P."/>
            <person name="Hartwich K."/>
            <person name="Bunk B."/>
            <person name="Schober I."/>
            <person name="Helbig S."/>
            <person name="Rudolph W.W."/>
            <person name="Gunzer F."/>
        </authorList>
    </citation>
    <scope>NUCLEOTIDE SEQUENCE [LARGE SCALE GENOMIC DNA]</scope>
    <source>
        <strain evidence="6 7">DSM 106044</strain>
    </source>
</reference>
<evidence type="ECO:0000313" key="6">
    <source>
        <dbReference type="EMBL" id="TLD02395.1"/>
    </source>
</evidence>